<organism evidence="1 2">
    <name type="scientific">Diphasiastrum complanatum</name>
    <name type="common">Issler's clubmoss</name>
    <name type="synonym">Lycopodium complanatum</name>
    <dbReference type="NCBI Taxonomy" id="34168"/>
    <lineage>
        <taxon>Eukaryota</taxon>
        <taxon>Viridiplantae</taxon>
        <taxon>Streptophyta</taxon>
        <taxon>Embryophyta</taxon>
        <taxon>Tracheophyta</taxon>
        <taxon>Lycopodiopsida</taxon>
        <taxon>Lycopodiales</taxon>
        <taxon>Lycopodiaceae</taxon>
        <taxon>Lycopodioideae</taxon>
        <taxon>Diphasiastrum</taxon>
    </lineage>
</organism>
<accession>A0ACC2DAQ1</accession>
<protein>
    <submittedName>
        <fullName evidence="1">Uncharacterized protein</fullName>
    </submittedName>
</protein>
<sequence>MEVGGAEKNEHVATAIAIAGRSCRPCDVCGRDQARWFCASDEAYLCGKCDGSVHGANAVASRHERSPLGPTGLPMKSSSMSSYSTYLKSHGSKGHSASGFSVSTLGLSRKKPRSIRPHPHIAIATAAASADCLAKDQPKATRNVKNEPASHLIMHQPSEEIAATIKSFQNEGAHEVPIFVPSLQDLFPPSFYNCSLIVDASSGDGFATEEAETFQECDSKCDFNGFLDSRMELRLMKEDMDTFMGEENRAMDELTVVDELGLFSLCGEHLTNEEYGLEFSRMGSFIESTEASEGEVGDASKAVDGSFSDLCWRVKMEKDDSDETEKLKLEVDELLACALVTGIKEEEEEAAGSKVSLKLNYEDVLSAWSDRGSLWTDGRRPQIVPELDDSVTREQRSLDIGLVPDLCFCSSPPVEQVGLVPVASMGEDSSTVGGREARVMRYRAKRRTRLFSKRIRYEVRKLNAEMRPRWKGRFVKRSTGIS</sequence>
<evidence type="ECO:0000313" key="1">
    <source>
        <dbReference type="EMBL" id="KAJ7551214.1"/>
    </source>
</evidence>
<reference evidence="2" key="1">
    <citation type="journal article" date="2024" name="Proc. Natl. Acad. Sci. U.S.A.">
        <title>Extraordinary preservation of gene collinearity over three hundred million years revealed in homosporous lycophytes.</title>
        <authorList>
            <person name="Li C."/>
            <person name="Wickell D."/>
            <person name="Kuo L.Y."/>
            <person name="Chen X."/>
            <person name="Nie B."/>
            <person name="Liao X."/>
            <person name="Peng D."/>
            <person name="Ji J."/>
            <person name="Jenkins J."/>
            <person name="Williams M."/>
            <person name="Shu S."/>
            <person name="Plott C."/>
            <person name="Barry K."/>
            <person name="Rajasekar S."/>
            <person name="Grimwood J."/>
            <person name="Han X."/>
            <person name="Sun S."/>
            <person name="Hou Z."/>
            <person name="He W."/>
            <person name="Dai G."/>
            <person name="Sun C."/>
            <person name="Schmutz J."/>
            <person name="Leebens-Mack J.H."/>
            <person name="Li F.W."/>
            <person name="Wang L."/>
        </authorList>
    </citation>
    <scope>NUCLEOTIDE SEQUENCE [LARGE SCALE GENOMIC DNA]</scope>
    <source>
        <strain evidence="2">cv. PW_Plant_1</strain>
    </source>
</reference>
<gene>
    <name evidence="1" type="ORF">O6H91_06G005000</name>
</gene>
<proteinExistence type="predicted"/>
<name>A0ACC2DAQ1_DIPCM</name>
<dbReference type="Proteomes" id="UP001162992">
    <property type="component" value="Chromosome 6"/>
</dbReference>
<comment type="caution">
    <text evidence="1">The sequence shown here is derived from an EMBL/GenBank/DDBJ whole genome shotgun (WGS) entry which is preliminary data.</text>
</comment>
<evidence type="ECO:0000313" key="2">
    <source>
        <dbReference type="Proteomes" id="UP001162992"/>
    </source>
</evidence>
<keyword evidence="2" id="KW-1185">Reference proteome</keyword>
<dbReference type="EMBL" id="CM055097">
    <property type="protein sequence ID" value="KAJ7551214.1"/>
    <property type="molecule type" value="Genomic_DNA"/>
</dbReference>